<protein>
    <submittedName>
        <fullName evidence="4">Endo-beta-mannanase</fullName>
    </submittedName>
</protein>
<feature type="compositionally biased region" description="Polar residues" evidence="1">
    <location>
        <begin position="611"/>
        <end position="625"/>
    </location>
</feature>
<dbReference type="InterPro" id="IPR041498">
    <property type="entry name" value="Big_6"/>
</dbReference>
<keyword evidence="2" id="KW-0732">Signal</keyword>
<evidence type="ECO:0000313" key="4">
    <source>
        <dbReference type="EMBL" id="VFB17044.1"/>
    </source>
</evidence>
<evidence type="ECO:0000256" key="1">
    <source>
        <dbReference type="SAM" id="MobiDB-lite"/>
    </source>
</evidence>
<reference evidence="4 5" key="1">
    <citation type="submission" date="2019-02" db="EMBL/GenBank/DDBJ databases">
        <authorList>
            <consortium name="Pathogen Informatics"/>
        </authorList>
    </citation>
    <scope>NUCLEOTIDE SEQUENCE [LARGE SCALE GENOMIC DNA]</scope>
    <source>
        <strain evidence="4 5">3012STDY7089603</strain>
    </source>
</reference>
<dbReference type="InterPro" id="IPR013783">
    <property type="entry name" value="Ig-like_fold"/>
</dbReference>
<feature type="domain" description="SLH" evidence="3">
    <location>
        <begin position="752"/>
        <end position="808"/>
    </location>
</feature>
<dbReference type="Gene3D" id="2.60.40.60">
    <property type="entry name" value="Cadherins"/>
    <property type="match status" value="1"/>
</dbReference>
<feature type="region of interest" description="Disordered" evidence="1">
    <location>
        <begin position="589"/>
        <end position="668"/>
    </location>
</feature>
<evidence type="ECO:0000259" key="3">
    <source>
        <dbReference type="PROSITE" id="PS51272"/>
    </source>
</evidence>
<dbReference type="Gene3D" id="2.60.40.10">
    <property type="entry name" value="Immunoglobulins"/>
    <property type="match status" value="1"/>
</dbReference>
<dbReference type="PANTHER" id="PTHR43308:SF5">
    <property type="entry name" value="S-LAYER PROTEIN _ PEPTIDOGLYCAN ENDO-BETA-N-ACETYLGLUCOSAMINIDASE"/>
    <property type="match status" value="1"/>
</dbReference>
<proteinExistence type="predicted"/>
<gene>
    <name evidence="4" type="ORF">NCTC13150_01627</name>
</gene>
<feature type="domain" description="SLH" evidence="3">
    <location>
        <begin position="809"/>
        <end position="872"/>
    </location>
</feature>
<dbReference type="PROSITE" id="PS51272">
    <property type="entry name" value="SLH"/>
    <property type="match status" value="2"/>
</dbReference>
<dbReference type="AlphaFoldDB" id="A0A8H2M5Y0"/>
<dbReference type="Pfam" id="PF18957">
    <property type="entry name" value="RibLong"/>
    <property type="match status" value="1"/>
</dbReference>
<dbReference type="PANTHER" id="PTHR43308">
    <property type="entry name" value="OUTER MEMBRANE PROTEIN ALPHA-RELATED"/>
    <property type="match status" value="1"/>
</dbReference>
<comment type="caution">
    <text evidence="4">The sequence shown here is derived from an EMBL/GenBank/DDBJ whole genome shotgun (WGS) entry which is preliminary data.</text>
</comment>
<keyword evidence="5" id="KW-1185">Reference proteome</keyword>
<feature type="chain" id="PRO_5034765387" evidence="2">
    <location>
        <begin position="25"/>
        <end position="920"/>
    </location>
</feature>
<feature type="region of interest" description="Disordered" evidence="1">
    <location>
        <begin position="490"/>
        <end position="540"/>
    </location>
</feature>
<evidence type="ECO:0000256" key="2">
    <source>
        <dbReference type="SAM" id="SignalP"/>
    </source>
</evidence>
<dbReference type="InterPro" id="IPR051465">
    <property type="entry name" value="Cell_Envelope_Struct_Comp"/>
</dbReference>
<name>A0A8H2M5Y0_9FIRM</name>
<evidence type="ECO:0000313" key="5">
    <source>
        <dbReference type="Proteomes" id="UP000377798"/>
    </source>
</evidence>
<accession>A0A8H2M5Y0</accession>
<dbReference type="RefSeq" id="WP_165478643.1">
    <property type="nucleotide sequence ID" value="NZ_CAACYI010000001.1"/>
</dbReference>
<dbReference type="NCBIfam" id="NF038186">
    <property type="entry name" value="YPDG_rpt"/>
    <property type="match status" value="1"/>
</dbReference>
<dbReference type="Pfam" id="PF17936">
    <property type="entry name" value="Big_6"/>
    <property type="match status" value="1"/>
</dbReference>
<dbReference type="InterPro" id="IPR001119">
    <property type="entry name" value="SLH_dom"/>
</dbReference>
<feature type="region of interest" description="Disordered" evidence="1">
    <location>
        <begin position="57"/>
        <end position="86"/>
    </location>
</feature>
<feature type="compositionally biased region" description="Basic and acidic residues" evidence="1">
    <location>
        <begin position="515"/>
        <end position="525"/>
    </location>
</feature>
<dbReference type="Pfam" id="PF00395">
    <property type="entry name" value="SLH"/>
    <property type="match status" value="2"/>
</dbReference>
<dbReference type="EMBL" id="CAACYI010000001">
    <property type="protein sequence ID" value="VFB17044.1"/>
    <property type="molecule type" value="Genomic_DNA"/>
</dbReference>
<dbReference type="Proteomes" id="UP000377798">
    <property type="component" value="Unassembled WGS sequence"/>
</dbReference>
<feature type="signal peptide" evidence="2">
    <location>
        <begin position="1"/>
        <end position="24"/>
    </location>
</feature>
<dbReference type="InterPro" id="IPR044055">
    <property type="entry name" value="RibLong"/>
</dbReference>
<sequence>MNKKILSLFLAIVMVLGMVGPAFAAGSTPPDDPKKAAESELIADKGKLKAKLSLPKTEKREARPMIQASANSVKKAPLRTGPEPEFGETKVTVNIAKHGIGTKPFDFDAVFGATPNTKVTLINWNTDETQEATFDKNTQSVTFNNPVSMKDMKSEVYGIEFEGTNVAGKITFKESTPDYSGGENVTTFTLDLYQVRNTDVIVKTVDLNGAEIANPTTTATNGKIKLGSLNKEIDIPAKDTAGVFVEGSIRVRDVDKLNANPNYSIEGLENGVLVDKANNKVYKPGEFVVDEAGIDATTLEFTEKPIWTTDDMSGDTDYVKVDFAAGDHGTLETNPIYYVFKGVTIAGTLTAPNVIANVGYEHTGWNPGLATKYDVATTHVARYSDEIIGPKDPTKPDGGNPDKNLYWTVTFKSEDTSKGTVAAANTVYVLKTAKKTLADIADKAPATTPVGNHKFDGWNPPLDKNTAINKDLEVTAKFAPLATVADKDKYEPNYENGKGKPGATVTIPAPTFKDSTGKTVEKPTDGTKTTTFTKNDDKQTNVTVNPNTGAITVKIPADAEVGSKITIPVDVTYPDGSKETVKVTVTVVDNEQPSKPTIENPAAKNEKGKDSTTVTGKTKPNTKVTVTDEKGNKIGEGTSDPDGNFTIQTNPKQEKGKKVTLTPEGGDGIKVTVTEDETPDDKPSAPSITWRGLWFLGGNSEPAKTSKEMETGRHYKYLYGYVDKTVRPEGMITRSEAAALIARLAELDMSDKTKPNFKDAPSAWYNSAINAMVSRNLMFADKNGNFRPNEPITRGEFARALYYIDKKNDKVAPFADVKGHEFEEAINQAYGNGRIAGYPDGTFKPDAKIQRAEAARILNQYADRNVTLVGMANVKRDLVRFTDINESHWAYCEVMEAANSHEYQREKGTLAETWLRILDK</sequence>
<organism evidence="4 5">
    <name type="scientific">Urinicoccus massiliensis</name>
    <dbReference type="NCBI Taxonomy" id="1723382"/>
    <lineage>
        <taxon>Bacteria</taxon>
        <taxon>Bacillati</taxon>
        <taxon>Bacillota</taxon>
        <taxon>Tissierellia</taxon>
        <taxon>Tissierellales</taxon>
        <taxon>Peptoniphilaceae</taxon>
        <taxon>Urinicoccus</taxon>
    </lineage>
</organism>